<reference evidence="7 8" key="1">
    <citation type="journal article" date="2019" name="Int. J. Syst. Evol. Microbiol.">
        <title>The Global Catalogue of Microorganisms (GCM) 10K type strain sequencing project: providing services to taxonomists for standard genome sequencing and annotation.</title>
        <authorList>
            <consortium name="The Broad Institute Genomics Platform"/>
            <consortium name="The Broad Institute Genome Sequencing Center for Infectious Disease"/>
            <person name="Wu L."/>
            <person name="Ma J."/>
        </authorList>
    </citation>
    <scope>NUCLEOTIDE SEQUENCE [LARGE SCALE GENOMIC DNA]</scope>
    <source>
        <strain evidence="7 8">JCM 16026</strain>
    </source>
</reference>
<evidence type="ECO:0000256" key="2">
    <source>
        <dbReference type="ARBA" id="ARBA00009142"/>
    </source>
</evidence>
<keyword evidence="6" id="KW-1003">Cell membrane</keyword>
<feature type="transmembrane region" description="Helical" evidence="6">
    <location>
        <begin position="209"/>
        <end position="230"/>
    </location>
</feature>
<keyword evidence="5 6" id="KW-0472">Membrane</keyword>
<evidence type="ECO:0000256" key="6">
    <source>
        <dbReference type="RuleBase" id="RU363041"/>
    </source>
</evidence>
<feature type="transmembrane region" description="Helical" evidence="6">
    <location>
        <begin position="79"/>
        <end position="100"/>
    </location>
</feature>
<keyword evidence="8" id="KW-1185">Reference proteome</keyword>
<feature type="transmembrane region" description="Helical" evidence="6">
    <location>
        <begin position="106"/>
        <end position="127"/>
    </location>
</feature>
<feature type="transmembrane region" description="Helical" evidence="6">
    <location>
        <begin position="51"/>
        <end position="72"/>
    </location>
</feature>
<keyword evidence="3 6" id="KW-0812">Transmembrane</keyword>
<accession>A0ABN3AX41</accession>
<gene>
    <name evidence="7" type="ORF">GCM10009846_26750</name>
</gene>
<proteinExistence type="inferred from homology"/>
<evidence type="ECO:0000313" key="7">
    <source>
        <dbReference type="EMBL" id="GAA2175732.1"/>
    </source>
</evidence>
<dbReference type="Proteomes" id="UP001501599">
    <property type="component" value="Unassembled WGS sequence"/>
</dbReference>
<feature type="transmembrane region" description="Helical" evidence="6">
    <location>
        <begin position="236"/>
        <end position="254"/>
    </location>
</feature>
<evidence type="ECO:0000256" key="5">
    <source>
        <dbReference type="ARBA" id="ARBA00023136"/>
    </source>
</evidence>
<protein>
    <recommendedName>
        <fullName evidence="6">Probable membrane transporter protein</fullName>
    </recommendedName>
</protein>
<keyword evidence="4 6" id="KW-1133">Transmembrane helix</keyword>
<evidence type="ECO:0000256" key="1">
    <source>
        <dbReference type="ARBA" id="ARBA00004141"/>
    </source>
</evidence>
<comment type="similarity">
    <text evidence="2 6">Belongs to the 4-toluene sulfonate uptake permease (TSUP) (TC 2.A.102) family.</text>
</comment>
<feature type="transmembrane region" description="Helical" evidence="6">
    <location>
        <begin position="139"/>
        <end position="172"/>
    </location>
</feature>
<feature type="transmembrane region" description="Helical" evidence="6">
    <location>
        <begin position="184"/>
        <end position="202"/>
    </location>
</feature>
<comment type="subcellular location">
    <subcellularLocation>
        <location evidence="6">Cell membrane</location>
        <topology evidence="6">Multi-pass membrane protein</topology>
    </subcellularLocation>
    <subcellularLocation>
        <location evidence="1">Membrane</location>
        <topology evidence="1">Multi-pass membrane protein</topology>
    </subcellularLocation>
</comment>
<dbReference type="InterPro" id="IPR002781">
    <property type="entry name" value="TM_pro_TauE-like"/>
</dbReference>
<name>A0ABN3AX41_9MICO</name>
<feature type="transmembrane region" description="Helical" evidence="6">
    <location>
        <begin position="12"/>
        <end position="45"/>
    </location>
</feature>
<dbReference type="PANTHER" id="PTHR43701:SF2">
    <property type="entry name" value="MEMBRANE TRANSPORTER PROTEIN YJNA-RELATED"/>
    <property type="match status" value="1"/>
</dbReference>
<dbReference type="Pfam" id="PF01925">
    <property type="entry name" value="TauE"/>
    <property type="match status" value="1"/>
</dbReference>
<evidence type="ECO:0000256" key="4">
    <source>
        <dbReference type="ARBA" id="ARBA00022989"/>
    </source>
</evidence>
<evidence type="ECO:0000256" key="3">
    <source>
        <dbReference type="ARBA" id="ARBA00022692"/>
    </source>
</evidence>
<dbReference type="InterPro" id="IPR051598">
    <property type="entry name" value="TSUP/Inactive_protease-like"/>
</dbReference>
<dbReference type="PANTHER" id="PTHR43701">
    <property type="entry name" value="MEMBRANE TRANSPORTER PROTEIN MJ0441-RELATED"/>
    <property type="match status" value="1"/>
</dbReference>
<dbReference type="RefSeq" id="WP_425546341.1">
    <property type="nucleotide sequence ID" value="NZ_BAAAQT010000008.1"/>
</dbReference>
<evidence type="ECO:0000313" key="8">
    <source>
        <dbReference type="Proteomes" id="UP001501599"/>
    </source>
</evidence>
<organism evidence="7 8">
    <name type="scientific">Agrococcus versicolor</name>
    <dbReference type="NCBI Taxonomy" id="501482"/>
    <lineage>
        <taxon>Bacteria</taxon>
        <taxon>Bacillati</taxon>
        <taxon>Actinomycetota</taxon>
        <taxon>Actinomycetes</taxon>
        <taxon>Micrococcales</taxon>
        <taxon>Microbacteriaceae</taxon>
        <taxon>Agrococcus</taxon>
    </lineage>
</organism>
<comment type="caution">
    <text evidence="7">The sequence shown here is derived from an EMBL/GenBank/DDBJ whole genome shotgun (WGS) entry which is preliminary data.</text>
</comment>
<dbReference type="EMBL" id="BAAAQT010000008">
    <property type="protein sequence ID" value="GAA2175732.1"/>
    <property type="molecule type" value="Genomic_DNA"/>
</dbReference>
<sequence length="271" mass="27288">MPTETARPARRYVAFVLIGLVAGFMSGLFGVGGGIVIVPLLLAFGGLPRKLASGTSLAAIVPTSAVGVIAYATRGSVDVLAAALLAAGAVVGAQLGALLLARLSVAAVRIVFMVFALVVAVQLFLVVPERGDGIELDGWTIAGLVIVGLLTGVLSGLIGIGGGVVVVPALILLFESSDLVAKGTSMLMMVPTAISGTIGNLVRRNVDLVAAGIVGGAACLTTALGAWVATILDPRAATILFAVFLVAVLVKTAIEAWQARTPREQRGDATA</sequence>